<organism evidence="1 2">
    <name type="scientific">Laodelphax striatellus</name>
    <name type="common">Small brown planthopper</name>
    <name type="synonym">Delphax striatella</name>
    <dbReference type="NCBI Taxonomy" id="195883"/>
    <lineage>
        <taxon>Eukaryota</taxon>
        <taxon>Metazoa</taxon>
        <taxon>Ecdysozoa</taxon>
        <taxon>Arthropoda</taxon>
        <taxon>Hexapoda</taxon>
        <taxon>Insecta</taxon>
        <taxon>Pterygota</taxon>
        <taxon>Neoptera</taxon>
        <taxon>Paraneoptera</taxon>
        <taxon>Hemiptera</taxon>
        <taxon>Auchenorrhyncha</taxon>
        <taxon>Fulgoroidea</taxon>
        <taxon>Delphacidae</taxon>
        <taxon>Criomorphinae</taxon>
        <taxon>Laodelphax</taxon>
    </lineage>
</organism>
<evidence type="ECO:0000313" key="1">
    <source>
        <dbReference type="EMBL" id="RZF47641.1"/>
    </source>
</evidence>
<dbReference type="STRING" id="195883.A0A482XRT6"/>
<protein>
    <submittedName>
        <fullName evidence="1">Uncharacterized protein</fullName>
    </submittedName>
</protein>
<comment type="caution">
    <text evidence="1">The sequence shown here is derived from an EMBL/GenBank/DDBJ whole genome shotgun (WGS) entry which is preliminary data.</text>
</comment>
<dbReference type="InParanoid" id="A0A482XRT6"/>
<dbReference type="PANTHER" id="PTHR35450:SF2">
    <property type="entry name" value="REVERSE TRANSCRIPTASE DOMAIN-CONTAINING PROTEIN"/>
    <property type="match status" value="1"/>
</dbReference>
<proteinExistence type="predicted"/>
<gene>
    <name evidence="1" type="ORF">LSTR_LSTR009525</name>
</gene>
<dbReference type="Proteomes" id="UP000291343">
    <property type="component" value="Unassembled WGS sequence"/>
</dbReference>
<dbReference type="EMBL" id="QKKF02003639">
    <property type="protein sequence ID" value="RZF47641.1"/>
    <property type="molecule type" value="Genomic_DNA"/>
</dbReference>
<evidence type="ECO:0000313" key="2">
    <source>
        <dbReference type="Proteomes" id="UP000291343"/>
    </source>
</evidence>
<keyword evidence="2" id="KW-1185">Reference proteome</keyword>
<accession>A0A482XRT6</accession>
<dbReference type="AlphaFoldDB" id="A0A482XRT6"/>
<dbReference type="PANTHER" id="PTHR35450">
    <property type="entry name" value="REVERSE TRANSCRIPTASE DOMAIN-CONTAINING PROTEIN"/>
    <property type="match status" value="1"/>
</dbReference>
<sequence>MKRKLTQEYYRRTRNILRTELNAKNKITAINTLAVSVIHYSYGIIKWTQQEIRKLDRQTRKLTTMHGALHPKADVDRLYIPRRDGGRGMSNLENTYAITQEGINNYLKLKQNDKHLGVVYRQLKNRIHSRDTDASHIDIITESNPSHLEAKRVKAVKEKYKERKQMSKHKDGKINCCMDRYGGKWIKRLLTKMNRGNGSQYRLKIRN</sequence>
<dbReference type="OrthoDB" id="6776981at2759"/>
<reference evidence="1 2" key="1">
    <citation type="journal article" date="2017" name="Gigascience">
        <title>Genome sequence of the small brown planthopper, Laodelphax striatellus.</title>
        <authorList>
            <person name="Zhu J."/>
            <person name="Jiang F."/>
            <person name="Wang X."/>
            <person name="Yang P."/>
            <person name="Bao Y."/>
            <person name="Zhao W."/>
            <person name="Wang W."/>
            <person name="Lu H."/>
            <person name="Wang Q."/>
            <person name="Cui N."/>
            <person name="Li J."/>
            <person name="Chen X."/>
            <person name="Luo L."/>
            <person name="Yu J."/>
            <person name="Kang L."/>
            <person name="Cui F."/>
        </authorList>
    </citation>
    <scope>NUCLEOTIDE SEQUENCE [LARGE SCALE GENOMIC DNA]</scope>
    <source>
        <strain evidence="1">Lst14</strain>
    </source>
</reference>
<name>A0A482XRT6_LAOST</name>